<dbReference type="Gene3D" id="3.40.50.150">
    <property type="entry name" value="Vaccinia Virus protein VP39"/>
    <property type="match status" value="1"/>
</dbReference>
<dbReference type="OrthoDB" id="540004at2759"/>
<dbReference type="PANTHER" id="PTHR45036:SF1">
    <property type="entry name" value="METHYLTRANSFERASE LIKE 7A"/>
    <property type="match status" value="1"/>
</dbReference>
<dbReference type="InterPro" id="IPR013216">
    <property type="entry name" value="Methyltransf_11"/>
</dbReference>
<comment type="caution">
    <text evidence="3">The sequence shown here is derived from an EMBL/GenBank/DDBJ whole genome shotgun (WGS) entry which is preliminary data.</text>
</comment>
<keyword evidence="4" id="KW-1185">Reference proteome</keyword>
<feature type="transmembrane region" description="Helical" evidence="1">
    <location>
        <begin position="7"/>
        <end position="28"/>
    </location>
</feature>
<evidence type="ECO:0000313" key="4">
    <source>
        <dbReference type="Proteomes" id="UP001140453"/>
    </source>
</evidence>
<evidence type="ECO:0000259" key="2">
    <source>
        <dbReference type="Pfam" id="PF08241"/>
    </source>
</evidence>
<keyword evidence="1" id="KW-0472">Membrane</keyword>
<keyword evidence="1" id="KW-1133">Transmembrane helix</keyword>
<dbReference type="EMBL" id="JAPEVB010000001">
    <property type="protein sequence ID" value="KAJ4396431.1"/>
    <property type="molecule type" value="Genomic_DNA"/>
</dbReference>
<dbReference type="InterPro" id="IPR052356">
    <property type="entry name" value="Thiol_S-MT"/>
</dbReference>
<reference evidence="3" key="1">
    <citation type="submission" date="2022-10" db="EMBL/GenBank/DDBJ databases">
        <title>Tapping the CABI collections for fungal endophytes: first genome assemblies for Collariella, Neodidymelliopsis, Ascochyta clinopodiicola, Didymella pomorum, Didymosphaeria variabile, Neocosmospora piperis and Neocucurbitaria cava.</title>
        <authorList>
            <person name="Hill R."/>
        </authorList>
    </citation>
    <scope>NUCLEOTIDE SEQUENCE</scope>
    <source>
        <strain evidence="3">IMI 355082</strain>
    </source>
</reference>
<evidence type="ECO:0000256" key="1">
    <source>
        <dbReference type="SAM" id="Phobius"/>
    </source>
</evidence>
<dbReference type="PANTHER" id="PTHR45036">
    <property type="entry name" value="METHYLTRANSFERASE LIKE 7B"/>
    <property type="match status" value="1"/>
</dbReference>
<gene>
    <name evidence="3" type="ORF">N0V93_000650</name>
</gene>
<dbReference type="SUPFAM" id="SSF53335">
    <property type="entry name" value="S-adenosyl-L-methionine-dependent methyltransferases"/>
    <property type="match status" value="1"/>
</dbReference>
<protein>
    <recommendedName>
        <fullName evidence="2">Methyltransferase type 11 domain-containing protein</fullName>
    </recommendedName>
</protein>
<proteinExistence type="predicted"/>
<dbReference type="InterPro" id="IPR029063">
    <property type="entry name" value="SAM-dependent_MTases_sf"/>
</dbReference>
<feature type="domain" description="Methyltransferase type 11" evidence="2">
    <location>
        <begin position="110"/>
        <end position="215"/>
    </location>
</feature>
<evidence type="ECO:0000313" key="3">
    <source>
        <dbReference type="EMBL" id="KAJ4396431.1"/>
    </source>
</evidence>
<sequence>MPTLSHLREIFLFLIDPWLFMLLSLSYLPRTIFNLILTFNFPVLLSPTRLQAAWFGRFWAHAGPGVRETGEVRVIPLLEGRVRDGRVLSSPPPPPSSGSNDGNGVCGVVLEVGPGTGLWASVFAHPSLAQGISRIYGVEPNAAHHAELRQRIAAAKLGEKYEVVPCGIEDLAATGRVEKGSVDCVMSVMCLCSIPEPEKHVKELFGYLKKGGRWFVYEHVRCESEKLRECGLGMRLYQAFVNLFWPHVLGGCELCRNTPKTLVEAGPWSKIDLAQPEGEPWYHPLPHILGTLTK</sequence>
<dbReference type="AlphaFoldDB" id="A0A9W8Z043"/>
<dbReference type="CDD" id="cd02440">
    <property type="entry name" value="AdoMet_MTases"/>
    <property type="match status" value="1"/>
</dbReference>
<dbReference type="GO" id="GO:0008757">
    <property type="term" value="F:S-adenosylmethionine-dependent methyltransferase activity"/>
    <property type="evidence" value="ECO:0007669"/>
    <property type="project" value="InterPro"/>
</dbReference>
<keyword evidence="1" id="KW-0812">Transmembrane</keyword>
<accession>A0A9W8Z043</accession>
<dbReference type="Proteomes" id="UP001140453">
    <property type="component" value="Unassembled WGS sequence"/>
</dbReference>
<name>A0A9W8Z043_9PEZI</name>
<dbReference type="Pfam" id="PF08241">
    <property type="entry name" value="Methyltransf_11"/>
    <property type="match status" value="1"/>
</dbReference>
<organism evidence="3 4">
    <name type="scientific">Gnomoniopsis smithogilvyi</name>
    <dbReference type="NCBI Taxonomy" id="1191159"/>
    <lineage>
        <taxon>Eukaryota</taxon>
        <taxon>Fungi</taxon>
        <taxon>Dikarya</taxon>
        <taxon>Ascomycota</taxon>
        <taxon>Pezizomycotina</taxon>
        <taxon>Sordariomycetes</taxon>
        <taxon>Sordariomycetidae</taxon>
        <taxon>Diaporthales</taxon>
        <taxon>Gnomoniaceae</taxon>
        <taxon>Gnomoniopsis</taxon>
    </lineage>
</organism>